<evidence type="ECO:0000313" key="1">
    <source>
        <dbReference type="EMBL" id="SVC96259.1"/>
    </source>
</evidence>
<sequence length="114" mass="12789">MRIGLIAQKVGMTRIFSSDGQHLPVTVLHVENCQILRVKKEKNFNIVQLGSFDQKANRLSKPMKGYFSKLQIGPKKKLMEFKGKLDDEFTIGKQILPSLFSPGQRVDVSGLSKG</sequence>
<dbReference type="PANTHER" id="PTHR11229:SF16">
    <property type="entry name" value="LARGE RIBOSOMAL SUBUNIT PROTEIN UL3C"/>
    <property type="match status" value="1"/>
</dbReference>
<dbReference type="InterPro" id="IPR009000">
    <property type="entry name" value="Transl_B-barrel_sf"/>
</dbReference>
<name>A0A382REX0_9ZZZZ</name>
<dbReference type="GO" id="GO:0005840">
    <property type="term" value="C:ribosome"/>
    <property type="evidence" value="ECO:0007669"/>
    <property type="project" value="InterPro"/>
</dbReference>
<proteinExistence type="predicted"/>
<dbReference type="Gene3D" id="2.40.30.10">
    <property type="entry name" value="Translation factors"/>
    <property type="match status" value="1"/>
</dbReference>
<dbReference type="InterPro" id="IPR019927">
    <property type="entry name" value="Ribosomal_uL3_bac/org-type"/>
</dbReference>
<accession>A0A382REX0</accession>
<dbReference type="PANTHER" id="PTHR11229">
    <property type="entry name" value="50S RIBOSOMAL PROTEIN L3"/>
    <property type="match status" value="1"/>
</dbReference>
<dbReference type="GO" id="GO:0006412">
    <property type="term" value="P:translation"/>
    <property type="evidence" value="ECO:0007669"/>
    <property type="project" value="InterPro"/>
</dbReference>
<reference evidence="1" key="1">
    <citation type="submission" date="2018-05" db="EMBL/GenBank/DDBJ databases">
        <authorList>
            <person name="Lanie J.A."/>
            <person name="Ng W.-L."/>
            <person name="Kazmierczak K.M."/>
            <person name="Andrzejewski T.M."/>
            <person name="Davidsen T.M."/>
            <person name="Wayne K.J."/>
            <person name="Tettelin H."/>
            <person name="Glass J.I."/>
            <person name="Rusch D."/>
            <person name="Podicherti R."/>
            <person name="Tsui H.-C.T."/>
            <person name="Winkler M.E."/>
        </authorList>
    </citation>
    <scope>NUCLEOTIDE SEQUENCE</scope>
</reference>
<dbReference type="AlphaFoldDB" id="A0A382REX0"/>
<feature type="non-terminal residue" evidence="1">
    <location>
        <position position="114"/>
    </location>
</feature>
<organism evidence="1">
    <name type="scientific">marine metagenome</name>
    <dbReference type="NCBI Taxonomy" id="408172"/>
    <lineage>
        <taxon>unclassified sequences</taxon>
        <taxon>metagenomes</taxon>
        <taxon>ecological metagenomes</taxon>
    </lineage>
</organism>
<dbReference type="EMBL" id="UINC01121238">
    <property type="protein sequence ID" value="SVC96259.1"/>
    <property type="molecule type" value="Genomic_DNA"/>
</dbReference>
<gene>
    <name evidence="1" type="ORF">METZ01_LOCUS349113</name>
</gene>
<evidence type="ECO:0008006" key="2">
    <source>
        <dbReference type="Google" id="ProtNLM"/>
    </source>
</evidence>
<protein>
    <recommendedName>
        <fullName evidence="2">50S ribosomal protein L3</fullName>
    </recommendedName>
</protein>
<dbReference type="SUPFAM" id="SSF50447">
    <property type="entry name" value="Translation proteins"/>
    <property type="match status" value="1"/>
</dbReference>
<dbReference type="GO" id="GO:0003735">
    <property type="term" value="F:structural constituent of ribosome"/>
    <property type="evidence" value="ECO:0007669"/>
    <property type="project" value="InterPro"/>
</dbReference>